<evidence type="ECO:0000259" key="15">
    <source>
        <dbReference type="SMART" id="SM00856"/>
    </source>
</evidence>
<keyword evidence="9" id="KW-1015">Disulfide bond</keyword>
<dbReference type="AlphaFoldDB" id="A0A1Q3CYD1"/>
<evidence type="ECO:0000313" key="16">
    <source>
        <dbReference type="EMBL" id="GAV85224.1"/>
    </source>
</evidence>
<dbReference type="Pfam" id="PF04043">
    <property type="entry name" value="PMEI"/>
    <property type="match status" value="1"/>
</dbReference>
<evidence type="ECO:0000256" key="6">
    <source>
        <dbReference type="ARBA" id="ARBA00022512"/>
    </source>
</evidence>
<dbReference type="PROSITE" id="PS00503">
    <property type="entry name" value="PECTINESTERASE_2"/>
    <property type="match status" value="1"/>
</dbReference>
<dbReference type="InterPro" id="IPR006501">
    <property type="entry name" value="Pectinesterase_inhib_dom"/>
</dbReference>
<dbReference type="Gene3D" id="2.160.20.10">
    <property type="entry name" value="Single-stranded right-handed beta-helix, Pectin lyase-like"/>
    <property type="match status" value="1"/>
</dbReference>
<dbReference type="SUPFAM" id="SSF51126">
    <property type="entry name" value="Pectin lyase-like"/>
    <property type="match status" value="1"/>
</dbReference>
<organism evidence="16 17">
    <name type="scientific">Cephalotus follicularis</name>
    <name type="common">Albany pitcher plant</name>
    <dbReference type="NCBI Taxonomy" id="3775"/>
    <lineage>
        <taxon>Eukaryota</taxon>
        <taxon>Viridiplantae</taxon>
        <taxon>Streptophyta</taxon>
        <taxon>Embryophyta</taxon>
        <taxon>Tracheophyta</taxon>
        <taxon>Spermatophyta</taxon>
        <taxon>Magnoliopsida</taxon>
        <taxon>eudicotyledons</taxon>
        <taxon>Gunneridae</taxon>
        <taxon>Pentapetalae</taxon>
        <taxon>rosids</taxon>
        <taxon>fabids</taxon>
        <taxon>Oxalidales</taxon>
        <taxon>Cephalotaceae</taxon>
        <taxon>Cephalotus</taxon>
    </lineage>
</organism>
<comment type="function">
    <text evidence="12 14">Acts in the modification of cell walls via demethylesterification of cell wall pectin.</text>
</comment>
<evidence type="ECO:0000256" key="12">
    <source>
        <dbReference type="ARBA" id="ARBA00057335"/>
    </source>
</evidence>
<protein>
    <recommendedName>
        <fullName evidence="5 14">Pectinesterase</fullName>
        <ecNumber evidence="5 14">3.1.1.11</ecNumber>
    </recommendedName>
</protein>
<dbReference type="FunFam" id="2.160.20.10:FF:000001">
    <property type="entry name" value="Pectinesterase"/>
    <property type="match status" value="1"/>
</dbReference>
<dbReference type="FunFam" id="1.20.140.40:FF:000001">
    <property type="entry name" value="Pectinesterase"/>
    <property type="match status" value="1"/>
</dbReference>
<proteinExistence type="inferred from homology"/>
<keyword evidence="14" id="KW-0964">Secreted</keyword>
<evidence type="ECO:0000256" key="4">
    <source>
        <dbReference type="ARBA" id="ARBA00007786"/>
    </source>
</evidence>
<evidence type="ECO:0000256" key="3">
    <source>
        <dbReference type="ARBA" id="ARBA00006027"/>
    </source>
</evidence>
<evidence type="ECO:0000256" key="8">
    <source>
        <dbReference type="ARBA" id="ARBA00023085"/>
    </source>
</evidence>
<comment type="similarity">
    <text evidence="4">In the C-terminal section; belongs to the pectinesterase family.</text>
</comment>
<dbReference type="GO" id="GO:0004857">
    <property type="term" value="F:enzyme inhibitor activity"/>
    <property type="evidence" value="ECO:0007669"/>
    <property type="project" value="InterPro"/>
</dbReference>
<comment type="catalytic activity">
    <reaction evidence="11 14">
        <text>[(1-&gt;4)-alpha-D-galacturonosyl methyl ester](n) + n H2O = [(1-&gt;4)-alpha-D-galacturonosyl](n) + n methanol + n H(+)</text>
        <dbReference type="Rhea" id="RHEA:22380"/>
        <dbReference type="Rhea" id="RHEA-COMP:14570"/>
        <dbReference type="Rhea" id="RHEA-COMP:14573"/>
        <dbReference type="ChEBI" id="CHEBI:15377"/>
        <dbReference type="ChEBI" id="CHEBI:15378"/>
        <dbReference type="ChEBI" id="CHEBI:17790"/>
        <dbReference type="ChEBI" id="CHEBI:140522"/>
        <dbReference type="ChEBI" id="CHEBI:140523"/>
        <dbReference type="EC" id="3.1.1.11"/>
    </reaction>
</comment>
<dbReference type="Gene3D" id="1.20.140.40">
    <property type="entry name" value="Invertase/pectin methylesterase inhibitor family protein"/>
    <property type="match status" value="1"/>
</dbReference>
<dbReference type="InterPro" id="IPR033131">
    <property type="entry name" value="Pectinesterase_Asp_AS"/>
</dbReference>
<comment type="caution">
    <text evidence="16">The sequence shown here is derived from an EMBL/GenBank/DDBJ whole genome shotgun (WGS) entry which is preliminary data.</text>
</comment>
<dbReference type="GO" id="GO:0030599">
    <property type="term" value="F:pectinesterase activity"/>
    <property type="evidence" value="ECO:0007669"/>
    <property type="project" value="UniProtKB-UniRule"/>
</dbReference>
<dbReference type="GO" id="GO:0042545">
    <property type="term" value="P:cell wall modification"/>
    <property type="evidence" value="ECO:0007669"/>
    <property type="project" value="UniProtKB-UniRule"/>
</dbReference>
<dbReference type="InParanoid" id="A0A1Q3CYD1"/>
<evidence type="ECO:0000256" key="1">
    <source>
        <dbReference type="ARBA" id="ARBA00004191"/>
    </source>
</evidence>
<keyword evidence="6 14" id="KW-0134">Cell wall</keyword>
<sequence>MVGKVVVALISLILVAGAVYGIVAGVHKLNHKDDADNLSPQMKLVAAICQPTDYKEACQKSLGSVNSTDDPKEFIKAAILSTMDAVKQSFNLSDSLLVQANNDTRTKMALDDCKDLMDFAVDQLQASITTVGDSNMNTLNNRAYDIRNWLSSVIAYQESCLDGFEDDSPVKIPMHEGMLDARQLTRNALAIVSELSQILSVFGLKMNIPSTSRRLLSSDGYPTWFSNADRRLLAMHSNGIVRPNAVVAKDGSGQFKTISAALASVPKKSNVRYVIYVKAGIYNEYVTVDKTMTNVFMYGDGPRKTIVTGHKSYMDGVTTQDTASFNVLAFGFMAKNMGFSNTAGPERHQAVALRVSAEQASFFNCRMDGFQDTLYTQSLRQFYRNCVISGTVDFIFGDATVVIQNSLIIVRKPMENQQNTVTAHGRAYRYETTGLVIQNCRIVPETKLYPERFTIPTYLGRPWKEYSRTVIMESTLADFIQPAGWMPWAGNFALDTLEYREYANRGPGANTRSRINWKGYRVITNKREALQYSVGAFLKGSDWLPRTGGAYLLGLKY</sequence>
<evidence type="ECO:0000256" key="13">
    <source>
        <dbReference type="PROSITE-ProRule" id="PRU10040"/>
    </source>
</evidence>
<dbReference type="SUPFAM" id="SSF101148">
    <property type="entry name" value="Plant invertase/pectin methylesterase inhibitor"/>
    <property type="match status" value="1"/>
</dbReference>
<name>A0A1Q3CYD1_CEPFO</name>
<dbReference type="NCBIfam" id="TIGR01614">
    <property type="entry name" value="PME_inhib"/>
    <property type="match status" value="1"/>
</dbReference>
<dbReference type="PROSITE" id="PS00800">
    <property type="entry name" value="PECTINESTERASE_1"/>
    <property type="match status" value="1"/>
</dbReference>
<gene>
    <name evidence="16" type="ORF">CFOL_v3_28662</name>
</gene>
<keyword evidence="14" id="KW-0961">Cell wall biogenesis/degradation</keyword>
<evidence type="ECO:0000256" key="7">
    <source>
        <dbReference type="ARBA" id="ARBA00022801"/>
    </source>
</evidence>
<keyword evidence="8 14" id="KW-0063">Aspartyl esterase</keyword>
<reference evidence="17" key="1">
    <citation type="submission" date="2016-04" db="EMBL/GenBank/DDBJ databases">
        <title>Cephalotus genome sequencing.</title>
        <authorList>
            <person name="Fukushima K."/>
            <person name="Hasebe M."/>
            <person name="Fang X."/>
        </authorList>
    </citation>
    <scope>NUCLEOTIDE SEQUENCE [LARGE SCALE GENOMIC DNA]</scope>
    <source>
        <strain evidence="17">cv. St1</strain>
    </source>
</reference>
<dbReference type="UniPathway" id="UPA00545">
    <property type="reaction ID" value="UER00823"/>
</dbReference>
<dbReference type="Pfam" id="PF01095">
    <property type="entry name" value="Pectinesterase"/>
    <property type="match status" value="1"/>
</dbReference>
<feature type="domain" description="Pectinesterase inhibitor" evidence="15">
    <location>
        <begin position="40"/>
        <end position="191"/>
    </location>
</feature>
<keyword evidence="17" id="KW-1185">Reference proteome</keyword>
<dbReference type="Proteomes" id="UP000187406">
    <property type="component" value="Unassembled WGS sequence"/>
</dbReference>
<feature type="active site" evidence="13">
    <location>
        <position position="393"/>
    </location>
</feature>
<dbReference type="EMBL" id="BDDD01003494">
    <property type="protein sequence ID" value="GAV85224.1"/>
    <property type="molecule type" value="Genomic_DNA"/>
</dbReference>
<dbReference type="PANTHER" id="PTHR31707">
    <property type="entry name" value="PECTINESTERASE"/>
    <property type="match status" value="1"/>
</dbReference>
<dbReference type="InterPro" id="IPR035513">
    <property type="entry name" value="Invertase/methylesterase_inhib"/>
</dbReference>
<dbReference type="InterPro" id="IPR012334">
    <property type="entry name" value="Pectin_lyas_fold"/>
</dbReference>
<dbReference type="GO" id="GO:0045490">
    <property type="term" value="P:pectin catabolic process"/>
    <property type="evidence" value="ECO:0007669"/>
    <property type="project" value="UniProtKB-UniRule"/>
</dbReference>
<keyword evidence="7 14" id="KW-0378">Hydrolase</keyword>
<dbReference type="EC" id="3.1.1.11" evidence="5 14"/>
<evidence type="ECO:0000313" key="17">
    <source>
        <dbReference type="Proteomes" id="UP000187406"/>
    </source>
</evidence>
<comment type="similarity">
    <text evidence="3">In the N-terminal section; belongs to the PMEI family.</text>
</comment>
<evidence type="ECO:0000256" key="14">
    <source>
        <dbReference type="RuleBase" id="RU000589"/>
    </source>
</evidence>
<dbReference type="InterPro" id="IPR000070">
    <property type="entry name" value="Pectinesterase_cat"/>
</dbReference>
<evidence type="ECO:0000256" key="10">
    <source>
        <dbReference type="ARBA" id="ARBA00023180"/>
    </source>
</evidence>
<evidence type="ECO:0000256" key="11">
    <source>
        <dbReference type="ARBA" id="ARBA00047928"/>
    </source>
</evidence>
<keyword evidence="10" id="KW-0325">Glycoprotein</keyword>
<evidence type="ECO:0000256" key="5">
    <source>
        <dbReference type="ARBA" id="ARBA00013229"/>
    </source>
</evidence>
<dbReference type="InterPro" id="IPR018040">
    <property type="entry name" value="Pectinesterase_Tyr_AS"/>
</dbReference>
<dbReference type="CDD" id="cd15798">
    <property type="entry name" value="PMEI-like_3"/>
    <property type="match status" value="1"/>
</dbReference>
<dbReference type="SMART" id="SM00856">
    <property type="entry name" value="PMEI"/>
    <property type="match status" value="1"/>
</dbReference>
<comment type="subcellular location">
    <subcellularLocation>
        <location evidence="1 14">Secreted</location>
        <location evidence="1 14">Cell wall</location>
    </subcellularLocation>
</comment>
<evidence type="ECO:0000256" key="9">
    <source>
        <dbReference type="ARBA" id="ARBA00023157"/>
    </source>
</evidence>
<comment type="pathway">
    <text evidence="2 14">Glycan metabolism; pectin degradation; 2-dehydro-3-deoxy-D-gluconate from pectin: step 1/5.</text>
</comment>
<dbReference type="STRING" id="3775.A0A1Q3CYD1"/>
<dbReference type="OrthoDB" id="2019149at2759"/>
<accession>A0A1Q3CYD1</accession>
<dbReference type="InterPro" id="IPR011050">
    <property type="entry name" value="Pectin_lyase_fold/virulence"/>
</dbReference>
<evidence type="ECO:0000256" key="2">
    <source>
        <dbReference type="ARBA" id="ARBA00005184"/>
    </source>
</evidence>